<keyword evidence="4" id="KW-1185">Reference proteome</keyword>
<name>A0A2T5MKP6_9GAMM</name>
<dbReference type="Gene3D" id="2.40.320.10">
    <property type="entry name" value="Hypothetical Protein Pfu-838710-001"/>
    <property type="match status" value="1"/>
</dbReference>
<feature type="domain" description="CYTH" evidence="2">
    <location>
        <begin position="2"/>
        <end position="149"/>
    </location>
</feature>
<dbReference type="InterPro" id="IPR033469">
    <property type="entry name" value="CYTH-like_dom_sf"/>
</dbReference>
<evidence type="ECO:0000313" key="3">
    <source>
        <dbReference type="EMBL" id="PTU33145.1"/>
    </source>
</evidence>
<feature type="active site" description="Proton acceptor" evidence="1">
    <location>
        <position position="30"/>
    </location>
</feature>
<dbReference type="AlphaFoldDB" id="A0A2T5MKP6"/>
<accession>A0A2T5MKP6</accession>
<dbReference type="SUPFAM" id="SSF55154">
    <property type="entry name" value="CYTH-like phosphatases"/>
    <property type="match status" value="1"/>
</dbReference>
<dbReference type="OrthoDB" id="9805588at2"/>
<evidence type="ECO:0000256" key="1">
    <source>
        <dbReference type="PIRSR" id="PIRSR016487-1"/>
    </source>
</evidence>
<dbReference type="InterPro" id="IPR012042">
    <property type="entry name" value="NeuTTM/CthTTM-like"/>
</dbReference>
<dbReference type="PANTHER" id="PTHR40114:SF1">
    <property type="entry name" value="SLR0698 PROTEIN"/>
    <property type="match status" value="1"/>
</dbReference>
<dbReference type="PANTHER" id="PTHR40114">
    <property type="entry name" value="SLR0698 PROTEIN"/>
    <property type="match status" value="1"/>
</dbReference>
<organism evidence="3 4">
    <name type="scientific">Stenotrophobium rhamnosiphilum</name>
    <dbReference type="NCBI Taxonomy" id="2029166"/>
    <lineage>
        <taxon>Bacteria</taxon>
        <taxon>Pseudomonadati</taxon>
        <taxon>Pseudomonadota</taxon>
        <taxon>Gammaproteobacteria</taxon>
        <taxon>Nevskiales</taxon>
        <taxon>Nevskiaceae</taxon>
        <taxon>Stenotrophobium</taxon>
    </lineage>
</organism>
<dbReference type="EMBL" id="QANS01000001">
    <property type="protein sequence ID" value="PTU33145.1"/>
    <property type="molecule type" value="Genomic_DNA"/>
</dbReference>
<evidence type="ECO:0000313" key="4">
    <source>
        <dbReference type="Proteomes" id="UP000244248"/>
    </source>
</evidence>
<dbReference type="RefSeq" id="WP_107938854.1">
    <property type="nucleotide sequence ID" value="NZ_QANS01000001.1"/>
</dbReference>
<dbReference type="PROSITE" id="PS51707">
    <property type="entry name" value="CYTH"/>
    <property type="match status" value="1"/>
</dbReference>
<evidence type="ECO:0000259" key="2">
    <source>
        <dbReference type="PROSITE" id="PS51707"/>
    </source>
</evidence>
<protein>
    <submittedName>
        <fullName evidence="3">CYTH domain protein</fullName>
    </submittedName>
</protein>
<dbReference type="Pfam" id="PF01928">
    <property type="entry name" value="CYTH"/>
    <property type="match status" value="1"/>
</dbReference>
<dbReference type="CDD" id="cd07891">
    <property type="entry name" value="CYTH-like_CthTTM-like_1"/>
    <property type="match status" value="1"/>
</dbReference>
<gene>
    <name evidence="3" type="ORF">CJD38_03315</name>
</gene>
<sequence>MGIEIERKFLVTGDGWRTEAARSLEMRQGYLAGEGGRASVRVRLEGTEARLNIKAAVIGAARAEYEYPMPADDARKILETLCVGTLEKVRHYVEREGLTWEVDEFLGVNAGLIVAEIELESVDQAFSRPEWVGRELTDDRRYYNHYLAIHPYSTWPDADRH</sequence>
<comment type="caution">
    <text evidence="3">The sequence shown here is derived from an EMBL/GenBank/DDBJ whole genome shotgun (WGS) entry which is preliminary data.</text>
</comment>
<dbReference type="Proteomes" id="UP000244248">
    <property type="component" value="Unassembled WGS sequence"/>
</dbReference>
<dbReference type="PIRSF" id="PIRSF016487">
    <property type="entry name" value="CYTH_UCP016487"/>
    <property type="match status" value="1"/>
</dbReference>
<dbReference type="SMART" id="SM01118">
    <property type="entry name" value="CYTH"/>
    <property type="match status" value="1"/>
</dbReference>
<proteinExistence type="predicted"/>
<reference evidence="3 4" key="1">
    <citation type="submission" date="2018-04" db="EMBL/GenBank/DDBJ databases">
        <title>Novel species isolated from glacier.</title>
        <authorList>
            <person name="Liu Q."/>
            <person name="Xin Y.-H."/>
        </authorList>
    </citation>
    <scope>NUCLEOTIDE SEQUENCE [LARGE SCALE GENOMIC DNA]</scope>
    <source>
        <strain evidence="3 4">GT1R17</strain>
    </source>
</reference>
<dbReference type="InterPro" id="IPR023577">
    <property type="entry name" value="CYTH_domain"/>
</dbReference>